<reference evidence="1" key="1">
    <citation type="submission" date="2019-09" db="EMBL/GenBank/DDBJ databases">
        <authorList>
            <person name="Rodrigo-Torres L."/>
            <person name="Arahal R. D."/>
            <person name="Lucena T."/>
        </authorList>
    </citation>
    <scope>NUCLEOTIDE SEQUENCE</scope>
    <source>
        <strain evidence="1">ISS653</strain>
    </source>
</reference>
<dbReference type="EMBL" id="CABVMM010000003">
    <property type="protein sequence ID" value="VVU99757.1"/>
    <property type="molecule type" value="Genomic_DNA"/>
</dbReference>
<protein>
    <submittedName>
        <fullName evidence="1">Uncharacterized protein</fullName>
    </submittedName>
</protein>
<dbReference type="Proteomes" id="UP000356253">
    <property type="component" value="Unassembled WGS sequence"/>
</dbReference>
<gene>
    <name evidence="1" type="ORF">FVB9532_01016</name>
</gene>
<evidence type="ECO:0000313" key="2">
    <source>
        <dbReference type="Proteomes" id="UP000356253"/>
    </source>
</evidence>
<name>A0AC61Y6I3_9FLAO</name>
<proteinExistence type="predicted"/>
<evidence type="ECO:0000313" key="1">
    <source>
        <dbReference type="EMBL" id="VVU99757.1"/>
    </source>
</evidence>
<comment type="caution">
    <text evidence="1">The sequence shown here is derived from an EMBL/GenBank/DDBJ whole genome shotgun (WGS) entry which is preliminary data.</text>
</comment>
<sequence length="1257" mass="140532">MKFKITFFLLGCCAFAFAQQKTFSVNWGAWDSSLEEKEVSGLSLSYDHETKSFLYQNQWKSGSVSAEGISNVNYVLAPASILKKINISEVVSEIEFELDNAKAREESYAVLSLNPIVKRQGNIYLLTSFVLNYRNSVSSARTFDTPSMSNSIFATGNWYKFYVEKTGVHKITKRFLDNLGMNTSAINPNQLKIVGHGGDMLPLRNADNEYYDPPELAVKVVGGEDGSFDNGDYILFYGKAVDNGWSEENKTNLNLYADKSYYYITADGANGNRVATYVEPSGGVSVTYNTFDDYQYYEEDLYSIAHVGRRWFGDRYDVENEQSYDFTFPNLVTSEDLEIKVYAAAVSEIGTSMELSLNGDAQTLSFAAINDDFFGQSNTATFLANVNNDSFTVNVTYNNSGNPASVGYLDYINIWAKRELKVGNRQLGFRNRDAASQSGVALYNLSNTSEVEEVWDVTNITQIRSVENNQQPNFSFKANLGEIREYVALVSSDYYTPLIDNPSVKNVNIKGNIFSFNDSNTIDYLMVTPKELSQQATRLAEFRSEKDNLNIKVVLLEDIYQEFNSGKQDIGAIRNLVKYIYDNAESPSSRIKYVCLFGDASVDFKNRLPNNNNMVPVYERLSWNSVGSSSSASDDFYGMMGANEGNLEPGSPGILDIAVGRILADNNRTAKILVDKIIDYERKESYGRWRNNFVLISDDADKPGDYQLQVGLDQIGDDISLNKPFINVKKIHSDAYRQVSSSGGFRYPDVNKAITEAVEVGALVVNYFGHGGENGLAQERIVTINNINSWQNKDKYNLFVTVTCEFTRFDNPTELSPGEYNLLNENGGSAAMVTTTRTISVSTGTDFNQQIAPFLFNYDGGDDSIAEAVRKAKNNIGGSDKRVVFYFGDPAMKLAMPDPQIRLTTINEQPFSPEIDTLKALGRVKLGGEVQNAEGGLLSNYNGELSTVIFDKRIDRSTLNNDGEGVFDFTTLGEIIFRGKASVNNGKFEFDFVVPKDIAVPVGEGRISFYAEKNNELQDNTGYNNEILVGGINENAPEDNLGPEIQLYMNDENFVSGGITNSSPFLLAKLSDENGINTASGIGHDLVAILDGDETNPYVVNDYYETELDDYTQGTVNYKLRDLEEGLHTLTFKAWDVYNNSSTAEIQFRVTGDDELKITRVLNYPNPFHNYTEFWFNHNRPFEPLEVQVQVFTISGKIVWTKNQTITTDGFLAREITWNGKDDFGDAIGKGVYVYKLTVKSTLTNKKVEKFEKLVIL</sequence>
<organism evidence="1 2">
    <name type="scientific">Mesonia oceanica</name>
    <dbReference type="NCBI Taxonomy" id="2687242"/>
    <lineage>
        <taxon>Bacteria</taxon>
        <taxon>Pseudomonadati</taxon>
        <taxon>Bacteroidota</taxon>
        <taxon>Flavobacteriia</taxon>
        <taxon>Flavobacteriales</taxon>
        <taxon>Flavobacteriaceae</taxon>
        <taxon>Mesonia</taxon>
    </lineage>
</organism>
<accession>A0AC61Y6I3</accession>
<keyword evidence="2" id="KW-1185">Reference proteome</keyword>